<accession>A0ABS4YHI5</accession>
<feature type="transmembrane region" description="Helical" evidence="1">
    <location>
        <begin position="67"/>
        <end position="87"/>
    </location>
</feature>
<evidence type="ECO:0000259" key="2">
    <source>
        <dbReference type="Pfam" id="PF03703"/>
    </source>
</evidence>
<proteinExistence type="predicted"/>
<keyword evidence="4" id="KW-1185">Reference proteome</keyword>
<protein>
    <submittedName>
        <fullName evidence="3">Membrane protein YdbS with pleckstrin-like domain</fullName>
    </submittedName>
</protein>
<evidence type="ECO:0000313" key="3">
    <source>
        <dbReference type="EMBL" id="MBP2408090.1"/>
    </source>
</evidence>
<evidence type="ECO:0000256" key="1">
    <source>
        <dbReference type="SAM" id="Phobius"/>
    </source>
</evidence>
<name>A0ABS4YHI5_9MICO</name>
<evidence type="ECO:0000313" key="4">
    <source>
        <dbReference type="Proteomes" id="UP000698222"/>
    </source>
</evidence>
<gene>
    <name evidence="3" type="ORF">JOF44_000993</name>
</gene>
<dbReference type="InterPro" id="IPR005182">
    <property type="entry name" value="YdbS-like_PH"/>
</dbReference>
<sequence length="182" mass="19983">MSSPAAPDPGPALGADESPSAGFALRPPRHRIDPRCRPWWTVQTALWCALPVVVLAVLGFLIDSARWWLLIPALVLLLLGIAASLVVPRVRWRIHRWEATDDALYSRTGLLWEEWRAAPLSRIQTVDLDRGPLQRSFGLATISVSTASARGAVRISALDAELATDLVERFTVLTEADDEDAT</sequence>
<dbReference type="Pfam" id="PF03703">
    <property type="entry name" value="bPH_2"/>
    <property type="match status" value="1"/>
</dbReference>
<organism evidence="3 4">
    <name type="scientific">Brachybacterium fresconis</name>
    <dbReference type="NCBI Taxonomy" id="173363"/>
    <lineage>
        <taxon>Bacteria</taxon>
        <taxon>Bacillati</taxon>
        <taxon>Actinomycetota</taxon>
        <taxon>Actinomycetes</taxon>
        <taxon>Micrococcales</taxon>
        <taxon>Dermabacteraceae</taxon>
        <taxon>Brachybacterium</taxon>
    </lineage>
</organism>
<feature type="transmembrane region" description="Helical" evidence="1">
    <location>
        <begin position="39"/>
        <end position="61"/>
    </location>
</feature>
<keyword evidence="1" id="KW-1133">Transmembrane helix</keyword>
<keyword evidence="1" id="KW-0472">Membrane</keyword>
<dbReference type="PANTHER" id="PTHR34473">
    <property type="entry name" value="UPF0699 TRANSMEMBRANE PROTEIN YDBS"/>
    <property type="match status" value="1"/>
</dbReference>
<dbReference type="EMBL" id="JAGIOC010000001">
    <property type="protein sequence ID" value="MBP2408090.1"/>
    <property type="molecule type" value="Genomic_DNA"/>
</dbReference>
<dbReference type="PANTHER" id="PTHR34473:SF3">
    <property type="entry name" value="TRANSMEMBRANE PROTEIN-RELATED"/>
    <property type="match status" value="1"/>
</dbReference>
<keyword evidence="1" id="KW-0812">Transmembrane</keyword>
<feature type="domain" description="YdbS-like PH" evidence="2">
    <location>
        <begin position="92"/>
        <end position="168"/>
    </location>
</feature>
<dbReference type="Proteomes" id="UP000698222">
    <property type="component" value="Unassembled WGS sequence"/>
</dbReference>
<dbReference type="RefSeq" id="WP_209888066.1">
    <property type="nucleotide sequence ID" value="NZ_BAAAJV010000002.1"/>
</dbReference>
<comment type="caution">
    <text evidence="3">The sequence shown here is derived from an EMBL/GenBank/DDBJ whole genome shotgun (WGS) entry which is preliminary data.</text>
</comment>
<reference evidence="3 4" key="1">
    <citation type="submission" date="2021-03" db="EMBL/GenBank/DDBJ databases">
        <title>Sequencing the genomes of 1000 actinobacteria strains.</title>
        <authorList>
            <person name="Klenk H.-P."/>
        </authorList>
    </citation>
    <scope>NUCLEOTIDE SEQUENCE [LARGE SCALE GENOMIC DNA]</scope>
    <source>
        <strain evidence="3 4">DSM 14564</strain>
    </source>
</reference>